<feature type="region of interest" description="Disordered" evidence="1">
    <location>
        <begin position="55"/>
        <end position="95"/>
    </location>
</feature>
<dbReference type="Pfam" id="PF08590">
    <property type="entry name" value="DUF1771"/>
    <property type="match status" value="1"/>
</dbReference>
<accession>A0A4Z0A1P0</accession>
<sequence length="206" mass="22855">MPGPLIAAGLIVGVGLFLYSLFKSDDKTPSSIDERYAPPTRASYRRDPVFVRARSQPRADNGIDQRTSSLLRPRAAQVPPATQGIYTPDADENDQSDAHYTSLRARAVTAGDEMARAYAESQVAWDEGRRARAKELSNEGKVKRAEMVRLNDEAGAWAFRKNNTDRAPGEVDLHDLYVKEAVKYADQSIQKARRHGNSEIRLIVGV</sequence>
<comment type="caution">
    <text evidence="4">The sequence shown here is derived from an EMBL/GenBank/DDBJ whole genome shotgun (WGS) entry which is preliminary data.</text>
</comment>
<evidence type="ECO:0000259" key="3">
    <source>
        <dbReference type="SMART" id="SM01162"/>
    </source>
</evidence>
<dbReference type="AlphaFoldDB" id="A0A4Z0A1P0"/>
<organism evidence="4 5">
    <name type="scientific">Hericium alpestre</name>
    <dbReference type="NCBI Taxonomy" id="135208"/>
    <lineage>
        <taxon>Eukaryota</taxon>
        <taxon>Fungi</taxon>
        <taxon>Dikarya</taxon>
        <taxon>Basidiomycota</taxon>
        <taxon>Agaricomycotina</taxon>
        <taxon>Agaricomycetes</taxon>
        <taxon>Russulales</taxon>
        <taxon>Hericiaceae</taxon>
        <taxon>Hericium</taxon>
    </lineage>
</organism>
<dbReference type="OrthoDB" id="3231855at2759"/>
<keyword evidence="2" id="KW-0472">Membrane</keyword>
<dbReference type="InterPro" id="IPR013899">
    <property type="entry name" value="DUF1771"/>
</dbReference>
<dbReference type="EMBL" id="SFCI01000367">
    <property type="protein sequence ID" value="TFY80253.1"/>
    <property type="molecule type" value="Genomic_DNA"/>
</dbReference>
<dbReference type="PANTHER" id="PTHR47417:SF1">
    <property type="entry name" value="SMR DOMAIN-CONTAINING PROTEIN YPL199C"/>
    <property type="match status" value="1"/>
</dbReference>
<dbReference type="STRING" id="135208.A0A4Z0A1P0"/>
<evidence type="ECO:0000313" key="5">
    <source>
        <dbReference type="Proteomes" id="UP000298061"/>
    </source>
</evidence>
<keyword evidence="2" id="KW-0812">Transmembrane</keyword>
<dbReference type="SMART" id="SM01162">
    <property type="entry name" value="DUF1771"/>
    <property type="match status" value="1"/>
</dbReference>
<evidence type="ECO:0000256" key="1">
    <source>
        <dbReference type="SAM" id="MobiDB-lite"/>
    </source>
</evidence>
<keyword evidence="2" id="KW-1133">Transmembrane helix</keyword>
<dbReference type="Gene3D" id="3.30.1370.110">
    <property type="match status" value="1"/>
</dbReference>
<protein>
    <recommendedName>
        <fullName evidence="3">DUF1771 domain-containing protein</fullName>
    </recommendedName>
</protein>
<reference evidence="4 5" key="1">
    <citation type="submission" date="2019-02" db="EMBL/GenBank/DDBJ databases">
        <title>Genome sequencing of the rare red list fungi Hericium alpestre (H. flagellum).</title>
        <authorList>
            <person name="Buettner E."/>
            <person name="Kellner H."/>
        </authorList>
    </citation>
    <scope>NUCLEOTIDE SEQUENCE [LARGE SCALE GENOMIC DNA]</scope>
    <source>
        <strain evidence="4 5">DSM 108284</strain>
    </source>
</reference>
<evidence type="ECO:0000313" key="4">
    <source>
        <dbReference type="EMBL" id="TFY80253.1"/>
    </source>
</evidence>
<dbReference type="InterPro" id="IPR036063">
    <property type="entry name" value="Smr_dom_sf"/>
</dbReference>
<dbReference type="Proteomes" id="UP000298061">
    <property type="component" value="Unassembled WGS sequence"/>
</dbReference>
<feature type="domain" description="DUF1771" evidence="3">
    <location>
        <begin position="99"/>
        <end position="164"/>
    </location>
</feature>
<feature type="transmembrane region" description="Helical" evidence="2">
    <location>
        <begin position="6"/>
        <end position="22"/>
    </location>
</feature>
<dbReference type="SUPFAM" id="SSF160443">
    <property type="entry name" value="SMR domain-like"/>
    <property type="match status" value="1"/>
</dbReference>
<name>A0A4Z0A1P0_9AGAM</name>
<keyword evidence="5" id="KW-1185">Reference proteome</keyword>
<dbReference type="PANTHER" id="PTHR47417">
    <property type="entry name" value="SMR DOMAIN-CONTAINING PROTEIN YPL199C"/>
    <property type="match status" value="1"/>
</dbReference>
<dbReference type="InterPro" id="IPR053020">
    <property type="entry name" value="Smr_domain_protein"/>
</dbReference>
<gene>
    <name evidence="4" type="ORF">EWM64_g3760</name>
</gene>
<evidence type="ECO:0000256" key="2">
    <source>
        <dbReference type="SAM" id="Phobius"/>
    </source>
</evidence>
<proteinExistence type="predicted"/>